<dbReference type="PRINTS" id="PR00723">
    <property type="entry name" value="SUBTILISIN"/>
</dbReference>
<reference evidence="7 8" key="1">
    <citation type="journal article" date="2012" name="J. Bacteriol.">
        <title>Genome of Bacillus macauensis ZFHKF-1, a Long-Chain-Forming Bacterium.</title>
        <authorList>
            <person name="Cai L."/>
            <person name="Zhang T."/>
        </authorList>
    </citation>
    <scope>NUCLEOTIDE SEQUENCE [LARGE SCALE GENOMIC DNA]</scope>
    <source>
        <strain evidence="7 8">ZFHKF-1</strain>
    </source>
</reference>
<evidence type="ECO:0000256" key="3">
    <source>
        <dbReference type="ARBA" id="ARBA00022801"/>
    </source>
</evidence>
<evidence type="ECO:0000256" key="5">
    <source>
        <dbReference type="PROSITE-ProRule" id="PRU01240"/>
    </source>
</evidence>
<evidence type="ECO:0000256" key="1">
    <source>
        <dbReference type="ARBA" id="ARBA00011073"/>
    </source>
</evidence>
<dbReference type="PATRIC" id="fig|1196324.3.peg.3650"/>
<dbReference type="Pfam" id="PF00082">
    <property type="entry name" value="Peptidase_S8"/>
    <property type="match status" value="1"/>
</dbReference>
<dbReference type="EMBL" id="AKKV01000042">
    <property type="protein sequence ID" value="EIT83930.1"/>
    <property type="molecule type" value="Genomic_DNA"/>
</dbReference>
<dbReference type="GO" id="GO:0004252">
    <property type="term" value="F:serine-type endopeptidase activity"/>
    <property type="evidence" value="ECO:0007669"/>
    <property type="project" value="UniProtKB-UniRule"/>
</dbReference>
<dbReference type="PANTHER" id="PTHR43806">
    <property type="entry name" value="PEPTIDASE S8"/>
    <property type="match status" value="1"/>
</dbReference>
<dbReference type="PROSITE" id="PS00136">
    <property type="entry name" value="SUBTILASE_ASP"/>
    <property type="match status" value="1"/>
</dbReference>
<evidence type="ECO:0000313" key="7">
    <source>
        <dbReference type="EMBL" id="EIT83930.1"/>
    </source>
</evidence>
<dbReference type="InterPro" id="IPR036852">
    <property type="entry name" value="Peptidase_S8/S53_dom_sf"/>
</dbReference>
<dbReference type="InterPro" id="IPR050131">
    <property type="entry name" value="Peptidase_S8_subtilisin-like"/>
</dbReference>
<dbReference type="InterPro" id="IPR022398">
    <property type="entry name" value="Peptidase_S8_His-AS"/>
</dbReference>
<comment type="similarity">
    <text evidence="1 5">Belongs to the peptidase S8 family.</text>
</comment>
<proteinExistence type="inferred from homology"/>
<dbReference type="PROSITE" id="PS00137">
    <property type="entry name" value="SUBTILASE_HIS"/>
    <property type="match status" value="1"/>
</dbReference>
<keyword evidence="2 5" id="KW-0645">Protease</keyword>
<dbReference type="MEROPS" id="S08.137"/>
<dbReference type="OrthoDB" id="9798386at2"/>
<dbReference type="AlphaFoldDB" id="I8UAG0"/>
<dbReference type="InterPro" id="IPR015500">
    <property type="entry name" value="Peptidase_S8_subtilisin-rel"/>
</dbReference>
<name>I8UAG0_9BACL</name>
<sequence>MDGFFTKIKISQWSREMVARLWGFFQHKVPDVRLQTQAHHPYYKPSNVNHNQATTSGKGITIAMIDTGIHLHNDVQERIVVFRDFLHGKHVPYDDNGHGTHCAGCAAGNGCLSQGLYKGPAYEANLAILKVLDEKGAGQAATVVAAIEWCIRYKDVYNIRVLSLSFGYVTGGTEVDDPVIQSVEKAWRAGIVVCVSAGNKGPEMGTISSPGMCPTVITVGASDTAATHYGEVIVPASYSSRGPTVHGHTKPDFLLPGTGIISLRAPYSYLDQRRPIDRVGEAYCVMSGTSMATSRCAGLVALLLEKQPELTPDEIKEKLVQAANDLGYEATIQGRGYLNFTNL</sequence>
<keyword evidence="3 5" id="KW-0378">Hydrolase</keyword>
<evidence type="ECO:0000256" key="4">
    <source>
        <dbReference type="ARBA" id="ARBA00022825"/>
    </source>
</evidence>
<evidence type="ECO:0000256" key="2">
    <source>
        <dbReference type="ARBA" id="ARBA00022670"/>
    </source>
</evidence>
<feature type="active site" description="Charge relay system" evidence="5">
    <location>
        <position position="290"/>
    </location>
</feature>
<dbReference type="SUPFAM" id="SSF52743">
    <property type="entry name" value="Subtilisin-like"/>
    <property type="match status" value="1"/>
</dbReference>
<feature type="domain" description="Peptidase S8/S53" evidence="6">
    <location>
        <begin position="57"/>
        <end position="331"/>
    </location>
</feature>
<dbReference type="InterPro" id="IPR023827">
    <property type="entry name" value="Peptidase_S8_Asp-AS"/>
</dbReference>
<keyword evidence="4 5" id="KW-0720">Serine protease</keyword>
<dbReference type="Proteomes" id="UP000004080">
    <property type="component" value="Unassembled WGS sequence"/>
</dbReference>
<feature type="active site" description="Charge relay system" evidence="5">
    <location>
        <position position="66"/>
    </location>
</feature>
<dbReference type="PROSITE" id="PS51892">
    <property type="entry name" value="SUBTILASE"/>
    <property type="match status" value="1"/>
</dbReference>
<accession>I8UAG0</accession>
<comment type="caution">
    <text evidence="7">The sequence shown here is derived from an EMBL/GenBank/DDBJ whole genome shotgun (WGS) entry which is preliminary data.</text>
</comment>
<evidence type="ECO:0000259" key="6">
    <source>
        <dbReference type="Pfam" id="PF00082"/>
    </source>
</evidence>
<dbReference type="PANTHER" id="PTHR43806:SF65">
    <property type="entry name" value="SERINE PROTEASE APRX"/>
    <property type="match status" value="1"/>
</dbReference>
<dbReference type="Gene3D" id="3.40.50.200">
    <property type="entry name" value="Peptidase S8/S53 domain"/>
    <property type="match status" value="1"/>
</dbReference>
<keyword evidence="8" id="KW-1185">Reference proteome</keyword>
<gene>
    <name evidence="7" type="ORF">A374_17884</name>
</gene>
<feature type="active site" description="Charge relay system" evidence="5">
    <location>
        <position position="98"/>
    </location>
</feature>
<protein>
    <submittedName>
        <fullName evidence="7">Intracellular alkaline serine proteinase</fullName>
    </submittedName>
</protein>
<dbReference type="CDD" id="cd07487">
    <property type="entry name" value="Peptidases_S8_1"/>
    <property type="match status" value="1"/>
</dbReference>
<dbReference type="STRING" id="1196324.A374_17884"/>
<dbReference type="GO" id="GO:0006508">
    <property type="term" value="P:proteolysis"/>
    <property type="evidence" value="ECO:0007669"/>
    <property type="project" value="UniProtKB-KW"/>
</dbReference>
<evidence type="ECO:0000313" key="8">
    <source>
        <dbReference type="Proteomes" id="UP000004080"/>
    </source>
</evidence>
<dbReference type="eggNOG" id="COG1404">
    <property type="taxonomic scope" value="Bacteria"/>
</dbReference>
<dbReference type="InterPro" id="IPR000209">
    <property type="entry name" value="Peptidase_S8/S53_dom"/>
</dbReference>
<organism evidence="7 8">
    <name type="scientific">Fictibacillus macauensis ZFHKF-1</name>
    <dbReference type="NCBI Taxonomy" id="1196324"/>
    <lineage>
        <taxon>Bacteria</taxon>
        <taxon>Bacillati</taxon>
        <taxon>Bacillota</taxon>
        <taxon>Bacilli</taxon>
        <taxon>Bacillales</taxon>
        <taxon>Fictibacillaceae</taxon>
        <taxon>Fictibacillus</taxon>
    </lineage>
</organism>
<dbReference type="RefSeq" id="WP_007203646.1">
    <property type="nucleotide sequence ID" value="NZ_AKKV01000042.1"/>
</dbReference>